<keyword evidence="4" id="KW-0653">Protein transport</keyword>
<gene>
    <name evidence="8" type="ORF">FMEXI_3224</name>
</gene>
<comment type="caution">
    <text evidence="8">The sequence shown here is derived from an EMBL/GenBank/DDBJ whole genome shotgun (WGS) entry which is preliminary data.</text>
</comment>
<accession>A0A8H5JCF3</accession>
<keyword evidence="3" id="KW-0813">Transport</keyword>
<dbReference type="EMBL" id="JAAOAM010000068">
    <property type="protein sequence ID" value="KAF5551658.1"/>
    <property type="molecule type" value="Genomic_DNA"/>
</dbReference>
<evidence type="ECO:0000256" key="3">
    <source>
        <dbReference type="ARBA" id="ARBA00022448"/>
    </source>
</evidence>
<evidence type="ECO:0000313" key="9">
    <source>
        <dbReference type="Proteomes" id="UP000522262"/>
    </source>
</evidence>
<dbReference type="Proteomes" id="UP000522262">
    <property type="component" value="Unassembled WGS sequence"/>
</dbReference>
<evidence type="ECO:0000313" key="8">
    <source>
        <dbReference type="EMBL" id="KAF5551658.1"/>
    </source>
</evidence>
<sequence length="318" mass="35346">MSSDTWRDTDFTPESNEILQQVLGCSVSDPPPWTQMSRIWAPIPKEGVHPEDSTDDSRVPGNIRGASIEAETFLLPLSAITCLKGAFSFLRLIYGITSKASEVALSLISYLQLFDSRCRQLILGAGALTSAGLKNITATNLALAFQALSFISTLIPCISGFVGRHVSARQTNESIESQFEKVNHAFEEHKDSIFRKLIGIMESRAISYSKRAREIDWEGETQQDVRKYMVDLVGDTSRLYKAINKRMHQSVVLLVMTSISTRYKDHLGTVFIDIVVEDESGRKCMVKDIEYLDGKLGKIPGFGGLGRYLIDIVKSKGI</sequence>
<feature type="domain" description="Vacuolar protein sorting-associated protein 54 C-terminal" evidence="7">
    <location>
        <begin position="71"/>
        <end position="204"/>
    </location>
</feature>
<name>A0A8H5JCF3_9HYPO</name>
<keyword evidence="6" id="KW-0175">Coiled coil</keyword>
<evidence type="ECO:0000256" key="2">
    <source>
        <dbReference type="ARBA" id="ARBA00009150"/>
    </source>
</evidence>
<reference evidence="8 9" key="1">
    <citation type="submission" date="2020-05" db="EMBL/GenBank/DDBJ databases">
        <title>Identification and distribution of gene clusters putatively required for synthesis of sphingolipid metabolism inhibitors in phylogenetically diverse species of the filamentous fungus Fusarium.</title>
        <authorList>
            <person name="Kim H.-S."/>
            <person name="Busman M."/>
            <person name="Brown D.W."/>
            <person name="Divon H."/>
            <person name="Uhlig S."/>
            <person name="Proctor R.H."/>
        </authorList>
    </citation>
    <scope>NUCLEOTIDE SEQUENCE [LARGE SCALE GENOMIC DNA]</scope>
    <source>
        <strain evidence="8 9">NRRL 53147</strain>
    </source>
</reference>
<organism evidence="8 9">
    <name type="scientific">Fusarium mexicanum</name>
    <dbReference type="NCBI Taxonomy" id="751941"/>
    <lineage>
        <taxon>Eukaryota</taxon>
        <taxon>Fungi</taxon>
        <taxon>Dikarya</taxon>
        <taxon>Ascomycota</taxon>
        <taxon>Pezizomycotina</taxon>
        <taxon>Sordariomycetes</taxon>
        <taxon>Hypocreomycetidae</taxon>
        <taxon>Hypocreales</taxon>
        <taxon>Nectriaceae</taxon>
        <taxon>Fusarium</taxon>
        <taxon>Fusarium fujikuroi species complex</taxon>
    </lineage>
</organism>
<protein>
    <submittedName>
        <fullName evidence="8">Vacuolar sorting-associated</fullName>
    </submittedName>
</protein>
<evidence type="ECO:0000256" key="4">
    <source>
        <dbReference type="ARBA" id="ARBA00022927"/>
    </source>
</evidence>
<evidence type="ECO:0000256" key="1">
    <source>
        <dbReference type="ARBA" id="ARBA00004601"/>
    </source>
</evidence>
<keyword evidence="5" id="KW-0333">Golgi apparatus</keyword>
<comment type="similarity">
    <text evidence="2">Belongs to the VPS54 family.</text>
</comment>
<keyword evidence="9" id="KW-1185">Reference proteome</keyword>
<dbReference type="GO" id="GO:0006896">
    <property type="term" value="P:Golgi to vacuole transport"/>
    <property type="evidence" value="ECO:0007669"/>
    <property type="project" value="TreeGrafter"/>
</dbReference>
<dbReference type="InterPro" id="IPR012501">
    <property type="entry name" value="Vps54_C"/>
</dbReference>
<dbReference type="PANTHER" id="PTHR12965">
    <property type="entry name" value="VACUOLAR PROTEIN SORTING 54"/>
    <property type="match status" value="1"/>
</dbReference>
<dbReference type="AlphaFoldDB" id="A0A8H5JCF3"/>
<dbReference type="PANTHER" id="PTHR12965:SF0">
    <property type="entry name" value="VACUOLAR PROTEIN SORTING-ASSOCIATED PROTEIN 54"/>
    <property type="match status" value="1"/>
</dbReference>
<dbReference type="GO" id="GO:0042147">
    <property type="term" value="P:retrograde transport, endosome to Golgi"/>
    <property type="evidence" value="ECO:0007669"/>
    <property type="project" value="InterPro"/>
</dbReference>
<comment type="subcellular location">
    <subcellularLocation>
        <location evidence="1">Golgi apparatus</location>
        <location evidence="1">trans-Golgi network</location>
    </subcellularLocation>
</comment>
<dbReference type="InterPro" id="IPR039745">
    <property type="entry name" value="Vps54"/>
</dbReference>
<dbReference type="GO" id="GO:0015031">
    <property type="term" value="P:protein transport"/>
    <property type="evidence" value="ECO:0007669"/>
    <property type="project" value="UniProtKB-KW"/>
</dbReference>
<dbReference type="GO" id="GO:0000938">
    <property type="term" value="C:GARP complex"/>
    <property type="evidence" value="ECO:0007669"/>
    <property type="project" value="InterPro"/>
</dbReference>
<proteinExistence type="inferred from homology"/>
<evidence type="ECO:0000256" key="6">
    <source>
        <dbReference type="ARBA" id="ARBA00023054"/>
    </source>
</evidence>
<dbReference type="Pfam" id="PF07928">
    <property type="entry name" value="Vps54"/>
    <property type="match status" value="1"/>
</dbReference>
<evidence type="ECO:0000259" key="7">
    <source>
        <dbReference type="Pfam" id="PF07928"/>
    </source>
</evidence>
<dbReference type="GO" id="GO:0019905">
    <property type="term" value="F:syntaxin binding"/>
    <property type="evidence" value="ECO:0007669"/>
    <property type="project" value="TreeGrafter"/>
</dbReference>
<evidence type="ECO:0000256" key="5">
    <source>
        <dbReference type="ARBA" id="ARBA00023034"/>
    </source>
</evidence>
<dbReference type="GO" id="GO:0005829">
    <property type="term" value="C:cytosol"/>
    <property type="evidence" value="ECO:0007669"/>
    <property type="project" value="GOC"/>
</dbReference>